<dbReference type="InterPro" id="IPR002347">
    <property type="entry name" value="SDR_fam"/>
</dbReference>
<dbReference type="EMBL" id="JBHTRV010000025">
    <property type="protein sequence ID" value="MFE5983614.1"/>
    <property type="molecule type" value="Genomic_DNA"/>
</dbReference>
<reference evidence="1 2" key="1">
    <citation type="submission" date="2024-09" db="EMBL/GenBank/DDBJ databases">
        <title>The Natural Products Discovery Center: Release of the First 8490 Sequenced Strains for Exploring Actinobacteria Biosynthetic Diversity.</title>
        <authorList>
            <person name="Kalkreuter E."/>
            <person name="Kautsar S.A."/>
            <person name="Yang D."/>
            <person name="Bader C.D."/>
            <person name="Teijaro C.N."/>
            <person name="Fluegel L."/>
            <person name="Davis C.M."/>
            <person name="Simpson J.R."/>
            <person name="Lauterbach L."/>
            <person name="Steele A.D."/>
            <person name="Gui C."/>
            <person name="Meng S."/>
            <person name="Li G."/>
            <person name="Viehrig K."/>
            <person name="Ye F."/>
            <person name="Su P."/>
            <person name="Kiefer A.F."/>
            <person name="Nichols A."/>
            <person name="Cepeda A.J."/>
            <person name="Yan W."/>
            <person name="Fan B."/>
            <person name="Jiang Y."/>
            <person name="Adhikari A."/>
            <person name="Zheng C.-J."/>
            <person name="Schuster L."/>
            <person name="Cowan T.M."/>
            <person name="Smanski M.J."/>
            <person name="Chevrette M.G."/>
            <person name="De Carvalho L.P.S."/>
            <person name="Shen B."/>
        </authorList>
    </citation>
    <scope>NUCLEOTIDE SEQUENCE [LARGE SCALE GENOMIC DNA]</scope>
    <source>
        <strain evidence="1 2">NPDC056472</strain>
    </source>
</reference>
<dbReference type="Gene3D" id="3.40.50.720">
    <property type="entry name" value="NAD(P)-binding Rossmann-like Domain"/>
    <property type="match status" value="1"/>
</dbReference>
<evidence type="ECO:0000313" key="2">
    <source>
        <dbReference type="Proteomes" id="UP001600424"/>
    </source>
</evidence>
<organism evidence="1 2">
    <name type="scientific">Streptomyces wedmorensis</name>
    <dbReference type="NCBI Taxonomy" id="43759"/>
    <lineage>
        <taxon>Bacteria</taxon>
        <taxon>Bacillati</taxon>
        <taxon>Actinomycetota</taxon>
        <taxon>Actinomycetes</taxon>
        <taxon>Kitasatosporales</taxon>
        <taxon>Streptomycetaceae</taxon>
        <taxon>Streptomyces</taxon>
    </lineage>
</organism>
<dbReference type="InterPro" id="IPR036291">
    <property type="entry name" value="NAD(P)-bd_dom_sf"/>
</dbReference>
<gene>
    <name evidence="1" type="ORF">ACFQ63_28465</name>
</gene>
<protein>
    <submittedName>
        <fullName evidence="1">SDR family NAD(P)-dependent oxidoreductase</fullName>
    </submittedName>
</protein>
<dbReference type="SUPFAM" id="SSF51735">
    <property type="entry name" value="NAD(P)-binding Rossmann-fold domains"/>
    <property type="match status" value="1"/>
</dbReference>
<dbReference type="Proteomes" id="UP001600424">
    <property type="component" value="Unassembled WGS sequence"/>
</dbReference>
<evidence type="ECO:0000313" key="1">
    <source>
        <dbReference type="EMBL" id="MFE5983614.1"/>
    </source>
</evidence>
<dbReference type="Pfam" id="PF00106">
    <property type="entry name" value="adh_short"/>
    <property type="match status" value="1"/>
</dbReference>
<sequence>MGREVAQALAVRGADLVPAARTERTLVAVAGECEQRGGRILVVPTGVGDEAAVQVLVRRTVERSGHVDAWTHDPVPGLYDRLIGRVVNAFAVRGTPGPSHDGTLSDLDSCRARSTTDGVGATIASSAGLLRWLRAWQHSRSRRRFPVDDGDERHP</sequence>
<accession>A0ABW6J1B3</accession>
<name>A0ABW6J1B3_STRWE</name>
<proteinExistence type="predicted"/>
<dbReference type="RefSeq" id="WP_386256066.1">
    <property type="nucleotide sequence ID" value="NZ_JBHTRV010000025.1"/>
</dbReference>
<keyword evidence="2" id="KW-1185">Reference proteome</keyword>
<comment type="caution">
    <text evidence="1">The sequence shown here is derived from an EMBL/GenBank/DDBJ whole genome shotgun (WGS) entry which is preliminary data.</text>
</comment>